<dbReference type="SUPFAM" id="SSF88723">
    <property type="entry name" value="PIN domain-like"/>
    <property type="match status" value="1"/>
</dbReference>
<name>A0ABZ1C1K7_9FIRM</name>
<gene>
    <name evidence="2" type="ORF">U7230_07660</name>
</gene>
<evidence type="ECO:0000259" key="1">
    <source>
        <dbReference type="Pfam" id="PF01850"/>
    </source>
</evidence>
<dbReference type="RefSeq" id="WP_324718127.1">
    <property type="nucleotide sequence ID" value="NZ_CP141615.1"/>
</dbReference>
<dbReference type="Gene3D" id="3.40.50.1010">
    <property type="entry name" value="5'-nuclease"/>
    <property type="match status" value="1"/>
</dbReference>
<keyword evidence="3" id="KW-1185">Reference proteome</keyword>
<protein>
    <submittedName>
        <fullName evidence="2">PIN domain-containing protein</fullName>
    </submittedName>
</protein>
<dbReference type="InterPro" id="IPR029060">
    <property type="entry name" value="PIN-like_dom_sf"/>
</dbReference>
<feature type="domain" description="PIN" evidence="1">
    <location>
        <begin position="6"/>
        <end position="121"/>
    </location>
</feature>
<accession>A0ABZ1C1K7</accession>
<dbReference type="InterPro" id="IPR002716">
    <property type="entry name" value="PIN_dom"/>
</dbReference>
<evidence type="ECO:0000313" key="2">
    <source>
        <dbReference type="EMBL" id="WRP18857.1"/>
    </source>
</evidence>
<reference evidence="2 3" key="1">
    <citation type="journal article" date="2024" name="Front. Microbiol.">
        <title>Novel thermophilic genera Geochorda gen. nov. and Carboxydochorda gen. nov. from the deep terrestrial subsurface reveal the ecophysiological diversity in the class Limnochordia.</title>
        <authorList>
            <person name="Karnachuk O.V."/>
            <person name="Lukina A.P."/>
            <person name="Avakyan M.R."/>
            <person name="Kadnikov V.V."/>
            <person name="Begmatov S."/>
            <person name="Beletsky A.V."/>
            <person name="Vlasova K.G."/>
            <person name="Novikov A.A."/>
            <person name="Shcherbakova V.A."/>
            <person name="Mardanov A.V."/>
            <person name="Ravin N.V."/>
        </authorList>
    </citation>
    <scope>NUCLEOTIDE SEQUENCE [LARGE SCALE GENOMIC DNA]</scope>
    <source>
        <strain evidence="2 3">L945</strain>
    </source>
</reference>
<proteinExistence type="predicted"/>
<dbReference type="Proteomes" id="UP001332192">
    <property type="component" value="Chromosome"/>
</dbReference>
<evidence type="ECO:0000313" key="3">
    <source>
        <dbReference type="Proteomes" id="UP001332192"/>
    </source>
</evidence>
<organism evidence="2 3">
    <name type="scientific">Carboxydichorda subterranea</name>
    <dbReference type="NCBI Taxonomy" id="3109565"/>
    <lineage>
        <taxon>Bacteria</taxon>
        <taxon>Bacillati</taxon>
        <taxon>Bacillota</taxon>
        <taxon>Limnochordia</taxon>
        <taxon>Limnochordales</taxon>
        <taxon>Geochordaceae</taxon>
        <taxon>Carboxydichorda</taxon>
    </lineage>
</organism>
<dbReference type="Pfam" id="PF01850">
    <property type="entry name" value="PIN"/>
    <property type="match status" value="1"/>
</dbReference>
<sequence>MTDVFVTDTHPFLWYLTDDPRLSEAARQVLERADRGDLFVVVPAVVLIECLYVLERKRIEYEFGQLVRRIDEASGYIVWPLDLETVLTMAEVGRTLELHDRAIVATAKQWGAGLISRDGQIVAAQEVKVYW</sequence>
<dbReference type="EMBL" id="CP141615">
    <property type="protein sequence ID" value="WRP18857.1"/>
    <property type="molecule type" value="Genomic_DNA"/>
</dbReference>